<accession>A0A9N9ESC0</accession>
<dbReference type="Proteomes" id="UP000789570">
    <property type="component" value="Unassembled WGS sequence"/>
</dbReference>
<organism evidence="1 2">
    <name type="scientific">Funneliformis caledonium</name>
    <dbReference type="NCBI Taxonomy" id="1117310"/>
    <lineage>
        <taxon>Eukaryota</taxon>
        <taxon>Fungi</taxon>
        <taxon>Fungi incertae sedis</taxon>
        <taxon>Mucoromycota</taxon>
        <taxon>Glomeromycotina</taxon>
        <taxon>Glomeromycetes</taxon>
        <taxon>Glomerales</taxon>
        <taxon>Glomeraceae</taxon>
        <taxon>Funneliformis</taxon>
    </lineage>
</organism>
<comment type="caution">
    <text evidence="1">The sequence shown here is derived from an EMBL/GenBank/DDBJ whole genome shotgun (WGS) entry which is preliminary data.</text>
</comment>
<reference evidence="1" key="1">
    <citation type="submission" date="2021-06" db="EMBL/GenBank/DDBJ databases">
        <authorList>
            <person name="Kallberg Y."/>
            <person name="Tangrot J."/>
            <person name="Rosling A."/>
        </authorList>
    </citation>
    <scope>NUCLEOTIDE SEQUENCE</scope>
    <source>
        <strain evidence="1">UK204</strain>
    </source>
</reference>
<keyword evidence="2" id="KW-1185">Reference proteome</keyword>
<evidence type="ECO:0000313" key="2">
    <source>
        <dbReference type="Proteomes" id="UP000789570"/>
    </source>
</evidence>
<proteinExistence type="predicted"/>
<feature type="non-terminal residue" evidence="1">
    <location>
        <position position="1"/>
    </location>
</feature>
<evidence type="ECO:0000313" key="1">
    <source>
        <dbReference type="EMBL" id="CAG8688142.1"/>
    </source>
</evidence>
<dbReference type="AlphaFoldDB" id="A0A9N9ESC0"/>
<dbReference type="EMBL" id="CAJVPQ010006673">
    <property type="protein sequence ID" value="CAG8688142.1"/>
    <property type="molecule type" value="Genomic_DNA"/>
</dbReference>
<gene>
    <name evidence="1" type="ORF">FCALED_LOCUS12814</name>
</gene>
<dbReference type="OrthoDB" id="2346462at2759"/>
<protein>
    <submittedName>
        <fullName evidence="1">10366_t:CDS:1</fullName>
    </submittedName>
</protein>
<sequence length="169" mass="19930">NNDHYADFHTVYYNATTEDHRLTLMQAVKLAERAPNGLFVNIKVCDYIECFQCGKLRYIFSNQALNTNEKKELYSIKEEMNYSYSASLVEENHEFYTKVFVCEKITCEIPIELAYYSSILRRSNYNSQICYWCGVDGGFVDLPIDKTSKYKFVFPYCCWCLEKGKDFFL</sequence>
<name>A0A9N9ESC0_9GLOM</name>